<evidence type="ECO:0000256" key="4">
    <source>
        <dbReference type="ARBA" id="ARBA00022692"/>
    </source>
</evidence>
<keyword evidence="8 11" id="KW-0472">Membrane</keyword>
<evidence type="ECO:0000256" key="8">
    <source>
        <dbReference type="ARBA" id="ARBA00023136"/>
    </source>
</evidence>
<organism evidence="12">
    <name type="scientific">Hackeriella veitchi</name>
    <dbReference type="NCBI Taxonomy" id="60873"/>
    <lineage>
        <taxon>Eukaryota</taxon>
        <taxon>Metazoa</taxon>
        <taxon>Ecdysozoa</taxon>
        <taxon>Arthropoda</taxon>
        <taxon>Hexapoda</taxon>
        <taxon>Insecta</taxon>
        <taxon>Pterygota</taxon>
        <taxon>Neoptera</taxon>
        <taxon>Paraneoptera</taxon>
        <taxon>Hemiptera</taxon>
        <taxon>Coleorrhyncha</taxon>
        <taxon>Peloridiidae</taxon>
        <taxon>Hackeriella</taxon>
    </lineage>
</organism>
<evidence type="ECO:0000313" key="12">
    <source>
        <dbReference type="EMBL" id="ACV96709.1"/>
    </source>
</evidence>
<gene>
    <name evidence="12" type="primary">ND4L</name>
</gene>
<evidence type="ECO:0000256" key="1">
    <source>
        <dbReference type="ARBA" id="ARBA00004141"/>
    </source>
</evidence>
<geneLocation type="mitochondrion" evidence="12"/>
<dbReference type="InterPro" id="IPR039428">
    <property type="entry name" value="NUOK/Mnh_C1-like"/>
</dbReference>
<keyword evidence="6 11" id="KW-1133">Transmembrane helix</keyword>
<reference evidence="12" key="1">
    <citation type="journal article" date="2013" name="Syst. Entomol.">
        <title>Phylogenomics of Hemiptera (Insecta: Paraneoptera) based on mitochondrial genomes.</title>
        <authorList>
            <person name="Cui Y."/>
            <person name="Xie G."/>
            <person name="Hua J."/>
            <person name="Dang K."/>
            <person name="Zhou J."/>
            <person name="Liu X."/>
            <person name="Wang G."/>
            <person name="Yu X."/>
            <person name="Bu W."/>
        </authorList>
    </citation>
    <scope>NUCLEOTIDE SEQUENCE</scope>
</reference>
<dbReference type="GO" id="GO:0016020">
    <property type="term" value="C:membrane"/>
    <property type="evidence" value="ECO:0007669"/>
    <property type="project" value="UniProtKB-SubCell"/>
</dbReference>
<proteinExistence type="inferred from homology"/>
<keyword evidence="5" id="KW-1278">Translocase</keyword>
<name>L7N6J6_9HEMI</name>
<feature type="transmembrane region" description="Helical" evidence="11">
    <location>
        <begin position="29"/>
        <end position="50"/>
    </location>
</feature>
<evidence type="ECO:0000256" key="3">
    <source>
        <dbReference type="ARBA" id="ARBA00016612"/>
    </source>
</evidence>
<dbReference type="EMBL" id="GQ884145">
    <property type="protein sequence ID" value="ACV96709.1"/>
    <property type="molecule type" value="Genomic_DNA"/>
</dbReference>
<keyword evidence="4 11" id="KW-0812">Transmembrane</keyword>
<keyword evidence="12" id="KW-0496">Mitochondrion</keyword>
<accession>L7N6J6</accession>
<evidence type="ECO:0000256" key="6">
    <source>
        <dbReference type="ARBA" id="ARBA00022989"/>
    </source>
</evidence>
<evidence type="ECO:0000256" key="5">
    <source>
        <dbReference type="ARBA" id="ARBA00022967"/>
    </source>
</evidence>
<evidence type="ECO:0000256" key="11">
    <source>
        <dbReference type="SAM" id="Phobius"/>
    </source>
</evidence>
<comment type="catalytic activity">
    <reaction evidence="10">
        <text>a ubiquinone + NADH + 5 H(+)(in) = a ubiquinol + NAD(+) + 4 H(+)(out)</text>
        <dbReference type="Rhea" id="RHEA:29091"/>
        <dbReference type="Rhea" id="RHEA-COMP:9565"/>
        <dbReference type="Rhea" id="RHEA-COMP:9566"/>
        <dbReference type="ChEBI" id="CHEBI:15378"/>
        <dbReference type="ChEBI" id="CHEBI:16389"/>
        <dbReference type="ChEBI" id="CHEBI:17976"/>
        <dbReference type="ChEBI" id="CHEBI:57540"/>
        <dbReference type="ChEBI" id="CHEBI:57945"/>
        <dbReference type="EC" id="7.1.1.2"/>
    </reaction>
</comment>
<dbReference type="Pfam" id="PF00420">
    <property type="entry name" value="Oxidored_q2"/>
    <property type="match status" value="1"/>
</dbReference>
<comment type="similarity">
    <text evidence="2">Belongs to the complex I subunit 4L family.</text>
</comment>
<dbReference type="RefSeq" id="YP_007474197.1">
    <property type="nucleotide sequence ID" value="NC_020309.1"/>
</dbReference>
<keyword evidence="7" id="KW-0520">NAD</keyword>
<dbReference type="Gene3D" id="1.10.287.3510">
    <property type="match status" value="1"/>
</dbReference>
<dbReference type="CTD" id="4539"/>
<evidence type="ECO:0000256" key="2">
    <source>
        <dbReference type="ARBA" id="ARBA00010519"/>
    </source>
</evidence>
<evidence type="ECO:0000256" key="10">
    <source>
        <dbReference type="ARBA" id="ARBA00049551"/>
    </source>
</evidence>
<dbReference type="AlphaFoldDB" id="L7N6J6"/>
<dbReference type="GO" id="GO:0008137">
    <property type="term" value="F:NADH dehydrogenase (ubiquinone) activity"/>
    <property type="evidence" value="ECO:0007669"/>
    <property type="project" value="UniProtKB-EC"/>
</dbReference>
<comment type="subcellular location">
    <subcellularLocation>
        <location evidence="1">Membrane</location>
        <topology evidence="1">Multi-pass membrane protein</topology>
    </subcellularLocation>
</comment>
<sequence>MDFFLFNIFWVVLSSLIGFCILRKHILLALLSLESCNLGLFLAIIFYLSFYYSESYLYLVFLIFVVCEGVLGLCLLVSFMRGRGNDYVYGLEMLC</sequence>
<feature type="transmembrane region" description="Helical" evidence="11">
    <location>
        <begin position="56"/>
        <end position="79"/>
    </location>
</feature>
<evidence type="ECO:0000256" key="9">
    <source>
        <dbReference type="ARBA" id="ARBA00031586"/>
    </source>
</evidence>
<protein>
    <recommendedName>
        <fullName evidence="3">NADH-ubiquinone oxidoreductase chain 4L</fullName>
    </recommendedName>
    <alternativeName>
        <fullName evidence="9">NADH dehydrogenase subunit 4L</fullName>
    </alternativeName>
</protein>
<evidence type="ECO:0000256" key="7">
    <source>
        <dbReference type="ARBA" id="ARBA00023027"/>
    </source>
</evidence>
<dbReference type="GeneID" id="14656942"/>
<feature type="transmembrane region" description="Helical" evidence="11">
    <location>
        <begin position="6"/>
        <end position="22"/>
    </location>
</feature>